<dbReference type="Gene3D" id="1.10.260.40">
    <property type="entry name" value="lambda repressor-like DNA-binding domains"/>
    <property type="match status" value="1"/>
</dbReference>
<dbReference type="CDD" id="cd00093">
    <property type="entry name" value="HTH_XRE"/>
    <property type="match status" value="1"/>
</dbReference>
<protein>
    <recommendedName>
        <fullName evidence="3">HTH cro/C1-type domain-containing protein</fullName>
    </recommendedName>
</protein>
<evidence type="ECO:0000313" key="2">
    <source>
        <dbReference type="Proteomes" id="UP000250831"/>
    </source>
</evidence>
<dbReference type="Proteomes" id="UP000250831">
    <property type="component" value="Unassembled WGS sequence"/>
</dbReference>
<name>A0A363NWS2_9SPHI</name>
<sequence>MSNEKRSERIKSPDYRVFIGKNLRSHRIDHGYTLKDIKEMTGIPINTLIDIEKGEVTNIDYYVEYAKSVNYPLANLKQANIILEPLNKLSNESLKRIKLTKEIRKHIILTEYISDGLTTNDIIEELVRKKVIKKGEVTSTEVSGVMRNLAADNIVEVESKTGNKNTYILKK</sequence>
<dbReference type="InterPro" id="IPR001387">
    <property type="entry name" value="Cro/C1-type_HTH"/>
</dbReference>
<evidence type="ECO:0008006" key="3">
    <source>
        <dbReference type="Google" id="ProtNLM"/>
    </source>
</evidence>
<dbReference type="AlphaFoldDB" id="A0A363NWS2"/>
<keyword evidence="2" id="KW-1185">Reference proteome</keyword>
<dbReference type="SUPFAM" id="SSF47413">
    <property type="entry name" value="lambda repressor-like DNA-binding domains"/>
    <property type="match status" value="1"/>
</dbReference>
<dbReference type="RefSeq" id="WP_108633496.1">
    <property type="nucleotide sequence ID" value="NZ_QCXX01000002.1"/>
</dbReference>
<dbReference type="InterPro" id="IPR010982">
    <property type="entry name" value="Lambda_DNA-bd_dom_sf"/>
</dbReference>
<reference evidence="1 2" key="1">
    <citation type="submission" date="2018-04" db="EMBL/GenBank/DDBJ databases">
        <title>Sphingobacterium sp. M46 Genome.</title>
        <authorList>
            <person name="Cheng J."/>
            <person name="Li Y."/>
        </authorList>
    </citation>
    <scope>NUCLEOTIDE SEQUENCE [LARGE SCALE GENOMIC DNA]</scope>
    <source>
        <strain evidence="1 2">M46</strain>
    </source>
</reference>
<proteinExistence type="predicted"/>
<organism evidence="1 2">
    <name type="scientific">Sphingobacterium athyrii</name>
    <dbReference type="NCBI Taxonomy" id="2152717"/>
    <lineage>
        <taxon>Bacteria</taxon>
        <taxon>Pseudomonadati</taxon>
        <taxon>Bacteroidota</taxon>
        <taxon>Sphingobacteriia</taxon>
        <taxon>Sphingobacteriales</taxon>
        <taxon>Sphingobacteriaceae</taxon>
        <taxon>Sphingobacterium</taxon>
    </lineage>
</organism>
<accession>A0A363NWS2</accession>
<dbReference type="OrthoDB" id="760100at2"/>
<evidence type="ECO:0000313" key="1">
    <source>
        <dbReference type="EMBL" id="PUV25163.1"/>
    </source>
</evidence>
<dbReference type="EMBL" id="QCXX01000002">
    <property type="protein sequence ID" value="PUV25163.1"/>
    <property type="molecule type" value="Genomic_DNA"/>
</dbReference>
<comment type="caution">
    <text evidence="1">The sequence shown here is derived from an EMBL/GenBank/DDBJ whole genome shotgun (WGS) entry which is preliminary data.</text>
</comment>
<gene>
    <name evidence="1" type="ORF">DCO56_09500</name>
</gene>
<dbReference type="GO" id="GO:0003677">
    <property type="term" value="F:DNA binding"/>
    <property type="evidence" value="ECO:0007669"/>
    <property type="project" value="InterPro"/>
</dbReference>